<evidence type="ECO:0000313" key="1">
    <source>
        <dbReference type="EMBL" id="KUF18840.1"/>
    </source>
</evidence>
<proteinExistence type="predicted"/>
<name>A0A0W7X7K7_9ACTN</name>
<gene>
    <name evidence="1" type="ORF">AT728_07340</name>
</gene>
<dbReference type="EMBL" id="LOCL01000029">
    <property type="protein sequence ID" value="KUF18840.1"/>
    <property type="molecule type" value="Genomic_DNA"/>
</dbReference>
<accession>A0A0W7X7K7</accession>
<comment type="caution">
    <text evidence="1">The sequence shown here is derived from an EMBL/GenBank/DDBJ whole genome shotgun (WGS) entry which is preliminary data.</text>
</comment>
<dbReference type="Proteomes" id="UP000054804">
    <property type="component" value="Unassembled WGS sequence"/>
</dbReference>
<dbReference type="AlphaFoldDB" id="A0A0W7X7K7"/>
<evidence type="ECO:0000313" key="2">
    <source>
        <dbReference type="Proteomes" id="UP000054804"/>
    </source>
</evidence>
<dbReference type="OrthoDB" id="9968186at2"/>
<protein>
    <submittedName>
        <fullName evidence="1">Uncharacterized protein</fullName>
    </submittedName>
</protein>
<keyword evidence="2" id="KW-1185">Reference proteome</keyword>
<dbReference type="RefSeq" id="WP_058846999.1">
    <property type="nucleotide sequence ID" value="NZ_LOCL01000029.1"/>
</dbReference>
<organism evidence="1 2">
    <name type="scientific">Streptomyces silvensis</name>
    <dbReference type="NCBI Taxonomy" id="1765722"/>
    <lineage>
        <taxon>Bacteria</taxon>
        <taxon>Bacillati</taxon>
        <taxon>Actinomycetota</taxon>
        <taxon>Actinomycetes</taxon>
        <taxon>Kitasatosporales</taxon>
        <taxon>Streptomycetaceae</taxon>
        <taxon>Streptomyces</taxon>
    </lineage>
</organism>
<sequence length="83" mass="8986">MALFLVSRTDGGGYDEYDAIVVRAGDEATALKIATNGKQREKLDGSFWDPDFPGFERDGSNLTVEKLASRGPQDVLITSYNAG</sequence>
<reference evidence="1 2" key="1">
    <citation type="submission" date="2015-12" db="EMBL/GenBank/DDBJ databases">
        <title>Draft genome sequence of Streptomyces silvensis ATCC 53525, a producer of novel hormone antagonists.</title>
        <authorList>
            <person name="Johnston C.W."/>
            <person name="Li Y."/>
            <person name="Magarvey N.A."/>
        </authorList>
    </citation>
    <scope>NUCLEOTIDE SEQUENCE [LARGE SCALE GENOMIC DNA]</scope>
    <source>
        <strain evidence="1 2">ATCC 53525</strain>
    </source>
</reference>